<dbReference type="AlphaFoldDB" id="A0A066UNP5"/>
<dbReference type="GO" id="GO:0008878">
    <property type="term" value="F:glucose-1-phosphate adenylyltransferase activity"/>
    <property type="evidence" value="ECO:0007669"/>
    <property type="project" value="InterPro"/>
</dbReference>
<name>A0A066UNP5_9VIBR</name>
<dbReference type="Proteomes" id="UP000027219">
    <property type="component" value="Unassembled WGS sequence"/>
</dbReference>
<dbReference type="GO" id="GO:0005978">
    <property type="term" value="P:glycogen biosynthetic process"/>
    <property type="evidence" value="ECO:0007669"/>
    <property type="project" value="InterPro"/>
</dbReference>
<dbReference type="InterPro" id="IPR005836">
    <property type="entry name" value="ADP_Glu_pyroP_CS"/>
</dbReference>
<gene>
    <name evidence="1" type="ORF">VFDL14_17595</name>
</gene>
<evidence type="ECO:0000313" key="2">
    <source>
        <dbReference type="Proteomes" id="UP000027219"/>
    </source>
</evidence>
<accession>A0A066UNP5</accession>
<sequence>MRVPMISVPTYLQDAKELLTDDGFATGDIWYHGTSSALLASIKGQGLKRSGDKALNEAAQKTMATIGNNYTESTEPVFLTQSKELAYYWAQQTVRERSVRFEGDEQPIVLAVNLSEKQQAKVRPDVGAMSLLMMSIGENFMAHLAKVYQKCGIEGPDIDLRSADRMDYQNKLGMAYINEDISRACISEVLEPEMTD</sequence>
<organism evidence="1 2">
    <name type="scientific">Vibrio fortis</name>
    <dbReference type="NCBI Taxonomy" id="212667"/>
    <lineage>
        <taxon>Bacteria</taxon>
        <taxon>Pseudomonadati</taxon>
        <taxon>Pseudomonadota</taxon>
        <taxon>Gammaproteobacteria</taxon>
        <taxon>Vibrionales</taxon>
        <taxon>Vibrionaceae</taxon>
        <taxon>Vibrio</taxon>
    </lineage>
</organism>
<proteinExistence type="predicted"/>
<reference evidence="1 2" key="1">
    <citation type="submission" date="2014-02" db="EMBL/GenBank/DDBJ databases">
        <title>Vibrio fortis Dalian14 Genome Sequencing.</title>
        <authorList>
            <person name="Wang Y."/>
            <person name="Song L."/>
            <person name="Liu G."/>
            <person name="Ding J."/>
        </authorList>
    </citation>
    <scope>NUCLEOTIDE SEQUENCE [LARGE SCALE GENOMIC DNA]</scope>
    <source>
        <strain evidence="1 2">Dalian14</strain>
    </source>
</reference>
<evidence type="ECO:0000313" key="1">
    <source>
        <dbReference type="EMBL" id="KDN29066.1"/>
    </source>
</evidence>
<protein>
    <submittedName>
        <fullName evidence="1">Uncharacterized protein</fullName>
    </submittedName>
</protein>
<dbReference type="PROSITE" id="PS00809">
    <property type="entry name" value="ADP_GLC_PYROPHOSPH_2"/>
    <property type="match status" value="1"/>
</dbReference>
<keyword evidence="2" id="KW-1185">Reference proteome</keyword>
<comment type="caution">
    <text evidence="1">The sequence shown here is derived from an EMBL/GenBank/DDBJ whole genome shotgun (WGS) entry which is preliminary data.</text>
</comment>
<dbReference type="OrthoDB" id="5731852at2"/>
<dbReference type="EMBL" id="JFFR01000012">
    <property type="protein sequence ID" value="KDN29066.1"/>
    <property type="molecule type" value="Genomic_DNA"/>
</dbReference>